<dbReference type="Pfam" id="PF14552">
    <property type="entry name" value="Tautomerase_2"/>
    <property type="match status" value="1"/>
</dbReference>
<comment type="caution">
    <text evidence="1">The sequence shown here is derived from an EMBL/GenBank/DDBJ whole genome shotgun (WGS) entry which is preliminary data.</text>
</comment>
<protein>
    <submittedName>
        <fullName evidence="1">Tautomerase family protein</fullName>
    </submittedName>
</protein>
<dbReference type="Proteomes" id="UP001300261">
    <property type="component" value="Unassembled WGS sequence"/>
</dbReference>
<dbReference type="EMBL" id="JAPEVI010000003">
    <property type="protein sequence ID" value="MCX2724201.1"/>
    <property type="molecule type" value="Genomic_DNA"/>
</dbReference>
<dbReference type="Gene3D" id="3.30.429.10">
    <property type="entry name" value="Macrophage Migration Inhibitory Factor"/>
    <property type="match status" value="1"/>
</dbReference>
<sequence>MPLTHVSLIKGSKTAAQKSVILDEIYRAMRETFDVPEDDKFMRITEHAPEDLVFGRHYMGIRRSDDLIIIQLTVSDTRTTEKKKALFARIAEKLVQKAGVRPEDVFINLVETKAENWSFGNGIAQYAERQPAAV</sequence>
<dbReference type="InterPro" id="IPR014347">
    <property type="entry name" value="Tautomerase/MIF_sf"/>
</dbReference>
<reference evidence="1 2" key="1">
    <citation type="journal article" date="2016" name="Int. J. Syst. Evol. Microbiol.">
        <title>Labrenzia salina sp. nov., isolated from the rhizosphere of the halophyte Arthrocnemum macrostachyum.</title>
        <authorList>
            <person name="Camacho M."/>
            <person name="Redondo-Gomez S."/>
            <person name="Rodriguez-Llorente I."/>
            <person name="Rohde M."/>
            <person name="Sproer C."/>
            <person name="Schumann P."/>
            <person name="Klenk H.P."/>
            <person name="Montero-Calasanz M.D.C."/>
        </authorList>
    </citation>
    <scope>NUCLEOTIDE SEQUENCE [LARGE SCALE GENOMIC DNA]</scope>
    <source>
        <strain evidence="1 2">DSM 29163</strain>
    </source>
</reference>
<keyword evidence="2" id="KW-1185">Reference proteome</keyword>
<evidence type="ECO:0000313" key="2">
    <source>
        <dbReference type="Proteomes" id="UP001300261"/>
    </source>
</evidence>
<evidence type="ECO:0000313" key="1">
    <source>
        <dbReference type="EMBL" id="MCX2724201.1"/>
    </source>
</evidence>
<dbReference type="PANTHER" id="PTHR38460">
    <property type="entry name" value="TAUTOMERASE YOLI-RELATED"/>
    <property type="match status" value="1"/>
</dbReference>
<organism evidence="1 2">
    <name type="scientific">Roseibium salinum</name>
    <dbReference type="NCBI Taxonomy" id="1604349"/>
    <lineage>
        <taxon>Bacteria</taxon>
        <taxon>Pseudomonadati</taxon>
        <taxon>Pseudomonadota</taxon>
        <taxon>Alphaproteobacteria</taxon>
        <taxon>Hyphomicrobiales</taxon>
        <taxon>Stappiaceae</taxon>
        <taxon>Roseibium</taxon>
    </lineage>
</organism>
<dbReference type="PANTHER" id="PTHR38460:SF1">
    <property type="entry name" value="TAUTOMERASE YOLI-RELATED"/>
    <property type="match status" value="1"/>
</dbReference>
<dbReference type="InterPro" id="IPR037479">
    <property type="entry name" value="Tauto_MSAD"/>
</dbReference>
<name>A0ABT3R4Y6_9HYPH</name>
<proteinExistence type="predicted"/>
<dbReference type="RefSeq" id="WP_265964031.1">
    <property type="nucleotide sequence ID" value="NZ_JAPEVI010000003.1"/>
</dbReference>
<accession>A0ABT3R4Y6</accession>
<gene>
    <name evidence="1" type="ORF">ON753_17775</name>
</gene>
<dbReference type="SUPFAM" id="SSF55331">
    <property type="entry name" value="Tautomerase/MIF"/>
    <property type="match status" value="1"/>
</dbReference>